<feature type="domain" description="Large ribosomal subunit protein uL15/eL18" evidence="4">
    <location>
        <begin position="1"/>
        <end position="109"/>
    </location>
</feature>
<dbReference type="SUPFAM" id="SSF52080">
    <property type="entry name" value="Ribosomal proteins L15p and L18e"/>
    <property type="match status" value="1"/>
</dbReference>
<evidence type="ECO:0000256" key="2">
    <source>
        <dbReference type="ARBA" id="ARBA00022980"/>
    </source>
</evidence>
<evidence type="ECO:0000313" key="5">
    <source>
        <dbReference type="EMBL" id="CAG8481833.1"/>
    </source>
</evidence>
<gene>
    <name evidence="5" type="ORF">POCULU_LOCUS1592</name>
</gene>
<dbReference type="PANTHER" id="PTHR10934">
    <property type="entry name" value="60S RIBOSOMAL PROTEIN L18"/>
    <property type="match status" value="1"/>
</dbReference>
<accession>A0A9N8Z8X2</accession>
<protein>
    <submittedName>
        <fullName evidence="5">690_t:CDS:1</fullName>
    </submittedName>
</protein>
<reference evidence="5" key="1">
    <citation type="submission" date="2021-06" db="EMBL/GenBank/DDBJ databases">
        <authorList>
            <person name="Kallberg Y."/>
            <person name="Tangrot J."/>
            <person name="Rosling A."/>
        </authorList>
    </citation>
    <scope>NUCLEOTIDE SEQUENCE</scope>
    <source>
        <strain evidence="5">IA702</strain>
    </source>
</reference>
<dbReference type="GO" id="GO:0022625">
    <property type="term" value="C:cytosolic large ribosomal subunit"/>
    <property type="evidence" value="ECO:0007669"/>
    <property type="project" value="TreeGrafter"/>
</dbReference>
<proteinExistence type="inferred from homology"/>
<dbReference type="InterPro" id="IPR021131">
    <property type="entry name" value="Ribosomal_uL15/eL18"/>
</dbReference>
<evidence type="ECO:0000259" key="4">
    <source>
        <dbReference type="Pfam" id="PF17135"/>
    </source>
</evidence>
<keyword evidence="3" id="KW-0687">Ribonucleoprotein</keyword>
<keyword evidence="6" id="KW-1185">Reference proteome</keyword>
<comment type="similarity">
    <text evidence="1">Belongs to the eukaryotic ribosomal protein eL18 family.</text>
</comment>
<comment type="caution">
    <text evidence="5">The sequence shown here is derived from an EMBL/GenBank/DDBJ whole genome shotgun (WGS) entry which is preliminary data.</text>
</comment>
<dbReference type="Proteomes" id="UP000789572">
    <property type="component" value="Unassembled WGS sequence"/>
</dbReference>
<dbReference type="InterPro" id="IPR000039">
    <property type="entry name" value="Ribosomal_eL18"/>
</dbReference>
<dbReference type="InterPro" id="IPR036227">
    <property type="entry name" value="Ribosomal_uL15/eL18_sf"/>
</dbReference>
<dbReference type="GO" id="GO:0003723">
    <property type="term" value="F:RNA binding"/>
    <property type="evidence" value="ECO:0007669"/>
    <property type="project" value="TreeGrafter"/>
</dbReference>
<dbReference type="GO" id="GO:0003735">
    <property type="term" value="F:structural constituent of ribosome"/>
    <property type="evidence" value="ECO:0007669"/>
    <property type="project" value="InterPro"/>
</dbReference>
<evidence type="ECO:0000256" key="3">
    <source>
        <dbReference type="ARBA" id="ARBA00023274"/>
    </source>
</evidence>
<organism evidence="5 6">
    <name type="scientific">Paraglomus occultum</name>
    <dbReference type="NCBI Taxonomy" id="144539"/>
    <lineage>
        <taxon>Eukaryota</taxon>
        <taxon>Fungi</taxon>
        <taxon>Fungi incertae sedis</taxon>
        <taxon>Mucoromycota</taxon>
        <taxon>Glomeromycotina</taxon>
        <taxon>Glomeromycetes</taxon>
        <taxon>Paraglomerales</taxon>
        <taxon>Paraglomeraceae</taxon>
        <taxon>Paraglomus</taxon>
    </lineage>
</organism>
<name>A0A9N8Z8X2_9GLOM</name>
<sequence length="150" mass="16884">MSRVNRATLSLSRINRFMKDKDGGQTCVFVGTVVDDDRLLDFNLKNTVCALRFTKTAKARILKAGGEVITFDELAKRAPTGSKTVLLRGKRSGRKALKHFGNGPKSHSKYVLVCFREEGTGRKSGCLDYGLLMFESRELYNEWFPRVSQT</sequence>
<dbReference type="GO" id="GO:0006412">
    <property type="term" value="P:translation"/>
    <property type="evidence" value="ECO:0007669"/>
    <property type="project" value="InterPro"/>
</dbReference>
<evidence type="ECO:0000313" key="6">
    <source>
        <dbReference type="Proteomes" id="UP000789572"/>
    </source>
</evidence>
<dbReference type="PANTHER" id="PTHR10934:SF2">
    <property type="entry name" value="LARGE RIBOSOMAL SUBUNIT PROTEIN EL18"/>
    <property type="match status" value="1"/>
</dbReference>
<dbReference type="OrthoDB" id="6353017at2759"/>
<dbReference type="Gene3D" id="3.100.10.10">
    <property type="match status" value="1"/>
</dbReference>
<evidence type="ECO:0000256" key="1">
    <source>
        <dbReference type="ARBA" id="ARBA00006815"/>
    </source>
</evidence>
<dbReference type="Pfam" id="PF17135">
    <property type="entry name" value="Ribosomal_L18"/>
    <property type="match status" value="1"/>
</dbReference>
<dbReference type="AlphaFoldDB" id="A0A9N8Z8X2"/>
<keyword evidence="2" id="KW-0689">Ribosomal protein</keyword>
<dbReference type="EMBL" id="CAJVPJ010000123">
    <property type="protein sequence ID" value="CAG8481833.1"/>
    <property type="molecule type" value="Genomic_DNA"/>
</dbReference>